<comment type="caution">
    <text evidence="2">The sequence shown here is derived from an EMBL/GenBank/DDBJ whole genome shotgun (WGS) entry which is preliminary data.</text>
</comment>
<reference evidence="2 3" key="1">
    <citation type="submission" date="2022-12" db="EMBL/GenBank/DDBJ databases">
        <title>Chitinophagaceae gen. sp. nov., a new member of the family Chitinophagaceae, isolated from soil in a chemical factory.</title>
        <authorList>
            <person name="Ke Z."/>
        </authorList>
    </citation>
    <scope>NUCLEOTIDE SEQUENCE [LARGE SCALE GENOMIC DNA]</scope>
    <source>
        <strain evidence="2 3">LY-5</strain>
    </source>
</reference>
<dbReference type="EMBL" id="JAQGEF010000061">
    <property type="protein sequence ID" value="MDA3616876.1"/>
    <property type="molecule type" value="Genomic_DNA"/>
</dbReference>
<sequence>MKLKLIILVTILYGSMIACTNESKENVSNNIIKNTDTVFQFTYPNDEQSIEDSLSHYFGLSTISSLKGDSLIRFFVYGDSAYLIIDLDKKNCQARVIRFLADINNDIGLIKIKKIEDRFVNKSKVWWESLDSVLLHRNIYGLKGQYSTLSTGGYSVCIQQHFLNTYYSSVIDNPEFYLYLNSNDFIDKDDIIKKNVALIMDFLFKELSIKSKMFESLR</sequence>
<keyword evidence="1" id="KW-0732">Signal</keyword>
<evidence type="ECO:0008006" key="4">
    <source>
        <dbReference type="Google" id="ProtNLM"/>
    </source>
</evidence>
<keyword evidence="3" id="KW-1185">Reference proteome</keyword>
<protein>
    <recommendedName>
        <fullName evidence="4">Lipoprotein</fullName>
    </recommendedName>
</protein>
<organism evidence="2 3">
    <name type="scientific">Polluticaenibacter yanchengensis</name>
    <dbReference type="NCBI Taxonomy" id="3014562"/>
    <lineage>
        <taxon>Bacteria</taxon>
        <taxon>Pseudomonadati</taxon>
        <taxon>Bacteroidota</taxon>
        <taxon>Chitinophagia</taxon>
        <taxon>Chitinophagales</taxon>
        <taxon>Chitinophagaceae</taxon>
        <taxon>Polluticaenibacter</taxon>
    </lineage>
</organism>
<dbReference type="PROSITE" id="PS51257">
    <property type="entry name" value="PROKAR_LIPOPROTEIN"/>
    <property type="match status" value="1"/>
</dbReference>
<gene>
    <name evidence="2" type="ORF">O3P16_18875</name>
</gene>
<accession>A0ABT4UPU9</accession>
<evidence type="ECO:0000313" key="3">
    <source>
        <dbReference type="Proteomes" id="UP001210231"/>
    </source>
</evidence>
<feature type="chain" id="PRO_5045447413" description="Lipoprotein" evidence="1">
    <location>
        <begin position="21"/>
        <end position="218"/>
    </location>
</feature>
<dbReference type="Proteomes" id="UP001210231">
    <property type="component" value="Unassembled WGS sequence"/>
</dbReference>
<name>A0ABT4UPU9_9BACT</name>
<dbReference type="RefSeq" id="WP_407033205.1">
    <property type="nucleotide sequence ID" value="NZ_JAQGEF010000061.1"/>
</dbReference>
<proteinExistence type="predicted"/>
<feature type="signal peptide" evidence="1">
    <location>
        <begin position="1"/>
        <end position="20"/>
    </location>
</feature>
<evidence type="ECO:0000256" key="1">
    <source>
        <dbReference type="SAM" id="SignalP"/>
    </source>
</evidence>
<evidence type="ECO:0000313" key="2">
    <source>
        <dbReference type="EMBL" id="MDA3616876.1"/>
    </source>
</evidence>